<reference evidence="1" key="2">
    <citation type="submission" date="2020-09" db="EMBL/GenBank/DDBJ databases">
        <authorList>
            <person name="Sun Q."/>
            <person name="Ohkuma M."/>
        </authorList>
    </citation>
    <scope>NUCLEOTIDE SEQUENCE</scope>
    <source>
        <strain evidence="1">JCM 10088</strain>
    </source>
</reference>
<dbReference type="PANTHER" id="PTHR38031:SF1">
    <property type="entry name" value="SULFUR CARRIER PROTEIN CYSO"/>
    <property type="match status" value="1"/>
</dbReference>
<organism evidence="1 2">
    <name type="scientific">Thermocladium modestius</name>
    <dbReference type="NCBI Taxonomy" id="62609"/>
    <lineage>
        <taxon>Archaea</taxon>
        <taxon>Thermoproteota</taxon>
        <taxon>Thermoprotei</taxon>
        <taxon>Thermoproteales</taxon>
        <taxon>Thermoproteaceae</taxon>
        <taxon>Thermocladium</taxon>
    </lineage>
</organism>
<evidence type="ECO:0000313" key="2">
    <source>
        <dbReference type="Proteomes" id="UP000610960"/>
    </source>
</evidence>
<reference evidence="1" key="1">
    <citation type="journal article" date="2014" name="Int. J. Syst. Evol. Microbiol.">
        <title>Complete genome sequence of Corynebacterium casei LMG S-19264T (=DSM 44701T), isolated from a smear-ripened cheese.</title>
        <authorList>
            <consortium name="US DOE Joint Genome Institute (JGI-PGF)"/>
            <person name="Walter F."/>
            <person name="Albersmeier A."/>
            <person name="Kalinowski J."/>
            <person name="Ruckert C."/>
        </authorList>
    </citation>
    <scope>NUCLEOTIDE SEQUENCE</scope>
    <source>
        <strain evidence="1">JCM 10088</strain>
    </source>
</reference>
<dbReference type="Gene3D" id="3.10.20.30">
    <property type="match status" value="1"/>
</dbReference>
<gene>
    <name evidence="1" type="ORF">GCM10007981_03540</name>
</gene>
<dbReference type="Proteomes" id="UP000610960">
    <property type="component" value="Unassembled WGS sequence"/>
</dbReference>
<keyword evidence="2" id="KW-1185">Reference proteome</keyword>
<proteinExistence type="predicted"/>
<dbReference type="InterPro" id="IPR052045">
    <property type="entry name" value="Sulfur_Carrier/Prot_Modifier"/>
</dbReference>
<name>A0A830GTJ6_9CREN</name>
<dbReference type="NCBIfam" id="TIGR01687">
    <property type="entry name" value="moaD_arch"/>
    <property type="match status" value="1"/>
</dbReference>
<dbReference type="InterPro" id="IPR016155">
    <property type="entry name" value="Mopterin_synth/thiamin_S_b"/>
</dbReference>
<accession>A0A830GTJ6</accession>
<dbReference type="InterPro" id="IPR010038">
    <property type="entry name" value="MoaD_arc-typ"/>
</dbReference>
<dbReference type="Pfam" id="PF02597">
    <property type="entry name" value="ThiS"/>
    <property type="match status" value="1"/>
</dbReference>
<dbReference type="PANTHER" id="PTHR38031">
    <property type="entry name" value="SULFUR CARRIER PROTEIN SLR0821-RELATED"/>
    <property type="match status" value="1"/>
</dbReference>
<evidence type="ECO:0000313" key="1">
    <source>
        <dbReference type="EMBL" id="GGP19521.1"/>
    </source>
</evidence>
<dbReference type="EMBL" id="BMNL01000001">
    <property type="protein sequence ID" value="GGP19521.1"/>
    <property type="molecule type" value="Genomic_DNA"/>
</dbReference>
<protein>
    <submittedName>
        <fullName evidence="1">Molybdopterin synthase sulfur carrier subunit</fullName>
    </submittedName>
</protein>
<sequence>MPCVRVRVKFLATLFQAAGALVVDLDVEDGATVGDLLEDLRRVKPRVVDLVVNGDSVRMGLVVVVNGRSIDFLEGLRTVLREGDEVALFPSLVLA</sequence>
<dbReference type="InterPro" id="IPR003749">
    <property type="entry name" value="ThiS/MoaD-like"/>
</dbReference>
<comment type="caution">
    <text evidence="1">The sequence shown here is derived from an EMBL/GenBank/DDBJ whole genome shotgun (WGS) entry which is preliminary data.</text>
</comment>
<dbReference type="SUPFAM" id="SSF54285">
    <property type="entry name" value="MoaD/ThiS"/>
    <property type="match status" value="1"/>
</dbReference>
<dbReference type="InterPro" id="IPR012675">
    <property type="entry name" value="Beta-grasp_dom_sf"/>
</dbReference>
<dbReference type="AlphaFoldDB" id="A0A830GTJ6"/>